<dbReference type="SUPFAM" id="SSF81301">
    <property type="entry name" value="Nucleotidyltransferase"/>
    <property type="match status" value="1"/>
</dbReference>
<feature type="domain" description="Polymerase nucleotidyl transferase" evidence="1">
    <location>
        <begin position="6"/>
        <end position="59"/>
    </location>
</feature>
<dbReference type="AlphaFoldDB" id="A0A2M7J9X8"/>
<feature type="non-terminal residue" evidence="2">
    <location>
        <position position="1"/>
    </location>
</feature>
<dbReference type="InterPro" id="IPR043519">
    <property type="entry name" value="NT_sf"/>
</dbReference>
<gene>
    <name evidence="2" type="ORF">COZ71_08305</name>
</gene>
<dbReference type="GO" id="GO:0016779">
    <property type="term" value="F:nucleotidyltransferase activity"/>
    <property type="evidence" value="ECO:0007669"/>
    <property type="project" value="InterPro"/>
</dbReference>
<dbReference type="PANTHER" id="PTHR33933">
    <property type="entry name" value="NUCLEOTIDYLTRANSFERASE"/>
    <property type="match status" value="1"/>
</dbReference>
<sequence>RFSSNLKKVLGENLIRIRLIGSKARGDFDRDSDIDILIIVKDYFLNKEKAIDILYSIDPYYENRISPIIYSEFEYEKNKELQSPFVEKVEREGADL</sequence>
<dbReference type="Proteomes" id="UP000229297">
    <property type="component" value="Unassembled WGS sequence"/>
</dbReference>
<organism evidence="2 3">
    <name type="scientific">Candidatus Desantisbacteria bacterium CG_4_8_14_3_um_filter_40_12</name>
    <dbReference type="NCBI Taxonomy" id="1974545"/>
    <lineage>
        <taxon>Bacteria</taxon>
        <taxon>Candidatus Desantisiibacteriota</taxon>
    </lineage>
</organism>
<dbReference type="PANTHER" id="PTHR33933:SF1">
    <property type="entry name" value="PROTEIN ADENYLYLTRANSFERASE MNTA-RELATED"/>
    <property type="match status" value="1"/>
</dbReference>
<proteinExistence type="predicted"/>
<dbReference type="InterPro" id="IPR002934">
    <property type="entry name" value="Polymerase_NTP_transf_dom"/>
</dbReference>
<dbReference type="Pfam" id="PF01909">
    <property type="entry name" value="NTP_transf_2"/>
    <property type="match status" value="1"/>
</dbReference>
<reference evidence="3" key="1">
    <citation type="submission" date="2017-09" db="EMBL/GenBank/DDBJ databases">
        <title>Depth-based differentiation of microbial function through sediment-hosted aquifers and enrichment of novel symbionts in the deep terrestrial subsurface.</title>
        <authorList>
            <person name="Probst A.J."/>
            <person name="Ladd B."/>
            <person name="Jarett J.K."/>
            <person name="Geller-Mcgrath D.E."/>
            <person name="Sieber C.M.K."/>
            <person name="Emerson J.B."/>
            <person name="Anantharaman K."/>
            <person name="Thomas B.C."/>
            <person name="Malmstrom R."/>
            <person name="Stieglmeier M."/>
            <person name="Klingl A."/>
            <person name="Woyke T."/>
            <person name="Ryan C.M."/>
            <person name="Banfield J.F."/>
        </authorList>
    </citation>
    <scope>NUCLEOTIDE SEQUENCE [LARGE SCALE GENOMIC DNA]</scope>
</reference>
<name>A0A2M7J9X8_9BACT</name>
<dbReference type="CDD" id="cd05403">
    <property type="entry name" value="NT_KNTase_like"/>
    <property type="match status" value="1"/>
</dbReference>
<accession>A0A2M7J9X8</accession>
<evidence type="ECO:0000259" key="1">
    <source>
        <dbReference type="Pfam" id="PF01909"/>
    </source>
</evidence>
<evidence type="ECO:0000313" key="2">
    <source>
        <dbReference type="EMBL" id="PIX16204.1"/>
    </source>
</evidence>
<dbReference type="EMBL" id="PFIC01000228">
    <property type="protein sequence ID" value="PIX16204.1"/>
    <property type="molecule type" value="Genomic_DNA"/>
</dbReference>
<protein>
    <recommendedName>
        <fullName evidence="1">Polymerase nucleotidyl transferase domain-containing protein</fullName>
    </recommendedName>
</protein>
<evidence type="ECO:0000313" key="3">
    <source>
        <dbReference type="Proteomes" id="UP000229297"/>
    </source>
</evidence>
<dbReference type="Gene3D" id="3.30.460.10">
    <property type="entry name" value="Beta Polymerase, domain 2"/>
    <property type="match status" value="1"/>
</dbReference>
<comment type="caution">
    <text evidence="2">The sequence shown here is derived from an EMBL/GenBank/DDBJ whole genome shotgun (WGS) entry which is preliminary data.</text>
</comment>
<dbReference type="InterPro" id="IPR052548">
    <property type="entry name" value="Type_VII_TA_antitoxin"/>
</dbReference>